<feature type="chain" id="PRO_5045762487" evidence="1">
    <location>
        <begin position="25"/>
        <end position="594"/>
    </location>
</feature>
<dbReference type="Proteomes" id="UP001176429">
    <property type="component" value="Unassembled WGS sequence"/>
</dbReference>
<keyword evidence="3" id="KW-1185">Reference proteome</keyword>
<evidence type="ECO:0000313" key="2">
    <source>
        <dbReference type="EMBL" id="MDO7874527.1"/>
    </source>
</evidence>
<reference evidence="2" key="1">
    <citation type="submission" date="2023-07" db="EMBL/GenBank/DDBJ databases">
        <authorList>
            <person name="Kim M.K."/>
        </authorList>
    </citation>
    <scope>NUCLEOTIDE SEQUENCE</scope>
    <source>
        <strain evidence="2">ASUV-10-1</strain>
    </source>
</reference>
<feature type="signal peptide" evidence="1">
    <location>
        <begin position="1"/>
        <end position="24"/>
    </location>
</feature>
<proteinExistence type="predicted"/>
<dbReference type="NCBIfam" id="TIGR04183">
    <property type="entry name" value="Por_Secre_tail"/>
    <property type="match status" value="1"/>
</dbReference>
<protein>
    <submittedName>
        <fullName evidence="2">T9SS type A sorting domain-containing protein</fullName>
    </submittedName>
</protein>
<evidence type="ECO:0000256" key="1">
    <source>
        <dbReference type="SAM" id="SignalP"/>
    </source>
</evidence>
<comment type="caution">
    <text evidence="2">The sequence shown here is derived from an EMBL/GenBank/DDBJ whole genome shotgun (WGS) entry which is preliminary data.</text>
</comment>
<dbReference type="RefSeq" id="WP_305005843.1">
    <property type="nucleotide sequence ID" value="NZ_JAUQSY010000004.1"/>
</dbReference>
<sequence length="594" mass="63965">MRVFPLLLTGLGGLLLAAPAPGQAYSNLIQTNVQGRLRYVPDARGNTVPDFSDVGYRNGEAAIPTVPVVLTISALSGDNRAHIQAAIDQLAALPVQANGFRGALLLRAGSYAVSGSLVVRASGIVLRGEGAGSTGTVLRATLRQQHTLVQFTGAGGASGQSSTRKRITTTYLPVGARSFAVEAGHSFVVGDRVQLRRAPNQAWIDMLGMNTLNNPSCPTCVNWTPSSFTIDYKRKVTAVSGNVITVDAPVVDPIDQTHATGYLQKYTWNNRLENVGIENLKLDSEYSSPTDEQHAWDAIDFVNTENAWVRDIEAWHFGFAAVRVLTNSAHVSVLNSKCLDGISLIQGERRYSFCIEGQRNLVMGCFTRKGRHDFMTGARVAGPNAFVRCTATQMLNIAGPHGRWAAGTLYDNFVGDGPLNLENRRSSGTGHGWAGAQNMLWNCQTATVVVQSPPQHINWSVGSRALVSGTGVFFTGQGYEESTGTFVLPQSLYDKQLCDRLGGAACTPLAVSKANLPEEQLIIYPNPAPKRSVTVYFPGSKGKLVVMDTLGRLLLEQTDFVPGLLNLGKLAEGGYIVRVLTAEGKMFTRKLVLE</sequence>
<keyword evidence="1" id="KW-0732">Signal</keyword>
<dbReference type="Gene3D" id="2.160.20.10">
    <property type="entry name" value="Single-stranded right-handed beta-helix, Pectin lyase-like"/>
    <property type="match status" value="1"/>
</dbReference>
<dbReference type="InterPro" id="IPR026444">
    <property type="entry name" value="Secre_tail"/>
</dbReference>
<dbReference type="InterPro" id="IPR011050">
    <property type="entry name" value="Pectin_lyase_fold/virulence"/>
</dbReference>
<dbReference type="SUPFAM" id="SSF51126">
    <property type="entry name" value="Pectin lyase-like"/>
    <property type="match status" value="1"/>
</dbReference>
<name>A0ABT9BBX4_9BACT</name>
<dbReference type="EMBL" id="JAUQSY010000004">
    <property type="protein sequence ID" value="MDO7874527.1"/>
    <property type="molecule type" value="Genomic_DNA"/>
</dbReference>
<gene>
    <name evidence="2" type="ORF">Q5H93_07275</name>
</gene>
<organism evidence="2 3">
    <name type="scientific">Hymenobacter aranciens</name>
    <dbReference type="NCBI Taxonomy" id="3063996"/>
    <lineage>
        <taxon>Bacteria</taxon>
        <taxon>Pseudomonadati</taxon>
        <taxon>Bacteroidota</taxon>
        <taxon>Cytophagia</taxon>
        <taxon>Cytophagales</taxon>
        <taxon>Hymenobacteraceae</taxon>
        <taxon>Hymenobacter</taxon>
    </lineage>
</organism>
<dbReference type="InterPro" id="IPR012334">
    <property type="entry name" value="Pectin_lyas_fold"/>
</dbReference>
<evidence type="ECO:0000313" key="3">
    <source>
        <dbReference type="Proteomes" id="UP001176429"/>
    </source>
</evidence>
<accession>A0ABT9BBX4</accession>